<dbReference type="Proteomes" id="UP000321230">
    <property type="component" value="Unassembled WGS sequence"/>
</dbReference>
<reference evidence="2 3" key="1">
    <citation type="submission" date="2019-07" db="EMBL/GenBank/DDBJ databases">
        <title>Whole genome shotgun sequence of Gluconobacter wancherniae NBRC 103581.</title>
        <authorList>
            <person name="Hosoyama A."/>
            <person name="Uohara A."/>
            <person name="Ohji S."/>
            <person name="Ichikawa N."/>
        </authorList>
    </citation>
    <scope>NUCLEOTIDE SEQUENCE [LARGE SCALE GENOMIC DNA]</scope>
    <source>
        <strain evidence="2 3">NBRC 103581</strain>
    </source>
</reference>
<dbReference type="AlphaFoldDB" id="A0A511AYJ9"/>
<sequence>MGFKDYSFTKPGQSFLGAATAALGLYFNVWQANHGWSVAGITVLWSLSIEELFYLGFPSLCRVPKRILVAILALLSVIDPLYHSQLHGNEIWREQATLTGFGTIAMGVLAAIIAPTLQICFDHDRYWRCMPDAR</sequence>
<name>A0A511AYJ9_9PROT</name>
<evidence type="ECO:0000313" key="3">
    <source>
        <dbReference type="Proteomes" id="UP000321230"/>
    </source>
</evidence>
<keyword evidence="1" id="KW-0472">Membrane</keyword>
<evidence type="ECO:0000313" key="2">
    <source>
        <dbReference type="EMBL" id="GEK93284.1"/>
    </source>
</evidence>
<keyword evidence="1" id="KW-1133">Transmembrane helix</keyword>
<feature type="transmembrane region" description="Helical" evidence="1">
    <location>
        <begin position="98"/>
        <end position="121"/>
    </location>
</feature>
<keyword evidence="1" id="KW-0812">Transmembrane</keyword>
<proteinExistence type="predicted"/>
<evidence type="ECO:0000256" key="1">
    <source>
        <dbReference type="SAM" id="Phobius"/>
    </source>
</evidence>
<accession>A0A511AYJ9</accession>
<organism evidence="2 3">
    <name type="scientific">Gluconobacter wancherniae NBRC 103581</name>
    <dbReference type="NCBI Taxonomy" id="656744"/>
    <lineage>
        <taxon>Bacteria</taxon>
        <taxon>Pseudomonadati</taxon>
        <taxon>Pseudomonadota</taxon>
        <taxon>Alphaproteobacteria</taxon>
        <taxon>Acetobacterales</taxon>
        <taxon>Acetobacteraceae</taxon>
        <taxon>Gluconobacter</taxon>
    </lineage>
</organism>
<feature type="transmembrane region" description="Helical" evidence="1">
    <location>
        <begin position="67"/>
        <end position="86"/>
    </location>
</feature>
<comment type="caution">
    <text evidence="2">The sequence shown here is derived from an EMBL/GenBank/DDBJ whole genome shotgun (WGS) entry which is preliminary data.</text>
</comment>
<protein>
    <submittedName>
        <fullName evidence="2">Uncharacterized protein</fullName>
    </submittedName>
</protein>
<feature type="transmembrane region" description="Helical" evidence="1">
    <location>
        <begin position="36"/>
        <end position="55"/>
    </location>
</feature>
<keyword evidence="3" id="KW-1185">Reference proteome</keyword>
<gene>
    <name evidence="2" type="ORF">GWA01_10540</name>
</gene>
<dbReference type="EMBL" id="BJUZ01000001">
    <property type="protein sequence ID" value="GEK93284.1"/>
    <property type="molecule type" value="Genomic_DNA"/>
</dbReference>